<dbReference type="InterPro" id="IPR001650">
    <property type="entry name" value="Helicase_C-like"/>
</dbReference>
<organism evidence="5 6">
    <name type="scientific">Sphaerobolus stellatus (strain SS14)</name>
    <dbReference type="NCBI Taxonomy" id="990650"/>
    <lineage>
        <taxon>Eukaryota</taxon>
        <taxon>Fungi</taxon>
        <taxon>Dikarya</taxon>
        <taxon>Basidiomycota</taxon>
        <taxon>Agaricomycotina</taxon>
        <taxon>Agaricomycetes</taxon>
        <taxon>Phallomycetidae</taxon>
        <taxon>Geastrales</taxon>
        <taxon>Sphaerobolaceae</taxon>
        <taxon>Sphaerobolus</taxon>
    </lineage>
</organism>
<dbReference type="InterPro" id="IPR027417">
    <property type="entry name" value="P-loop_NTPase"/>
</dbReference>
<dbReference type="Proteomes" id="UP000054279">
    <property type="component" value="Unassembled WGS sequence"/>
</dbReference>
<name>A0A0C9UAE7_SPHS4</name>
<dbReference type="Pfam" id="PF00271">
    <property type="entry name" value="Helicase_C"/>
    <property type="match status" value="1"/>
</dbReference>
<dbReference type="EMBL" id="KN837146">
    <property type="protein sequence ID" value="KIJ40108.1"/>
    <property type="molecule type" value="Genomic_DNA"/>
</dbReference>
<dbReference type="AlphaFoldDB" id="A0A0C9UAE7"/>
<evidence type="ECO:0000313" key="5">
    <source>
        <dbReference type="EMBL" id="KIJ40108.1"/>
    </source>
</evidence>
<proteinExistence type="predicted"/>
<dbReference type="PANTHER" id="PTHR45626">
    <property type="entry name" value="TRANSCRIPTION TERMINATION FACTOR 2-RELATED"/>
    <property type="match status" value="1"/>
</dbReference>
<dbReference type="OrthoDB" id="423559at2759"/>
<dbReference type="GO" id="GO:0005634">
    <property type="term" value="C:nucleus"/>
    <property type="evidence" value="ECO:0007669"/>
    <property type="project" value="TreeGrafter"/>
</dbReference>
<evidence type="ECO:0000256" key="1">
    <source>
        <dbReference type="ARBA" id="ARBA00022741"/>
    </source>
</evidence>
<evidence type="ECO:0000256" key="2">
    <source>
        <dbReference type="ARBA" id="ARBA00022801"/>
    </source>
</evidence>
<dbReference type="SMART" id="SM00490">
    <property type="entry name" value="HELICc"/>
    <property type="match status" value="1"/>
</dbReference>
<dbReference type="GO" id="GO:0008094">
    <property type="term" value="F:ATP-dependent activity, acting on DNA"/>
    <property type="evidence" value="ECO:0007669"/>
    <property type="project" value="TreeGrafter"/>
</dbReference>
<protein>
    <recommendedName>
        <fullName evidence="4">Helicase C-terminal domain-containing protein</fullName>
    </recommendedName>
</protein>
<dbReference type="InterPro" id="IPR049730">
    <property type="entry name" value="SNF2/RAD54-like_C"/>
</dbReference>
<evidence type="ECO:0000313" key="6">
    <source>
        <dbReference type="Proteomes" id="UP000054279"/>
    </source>
</evidence>
<dbReference type="GO" id="GO:0005737">
    <property type="term" value="C:cytoplasm"/>
    <property type="evidence" value="ECO:0007669"/>
    <property type="project" value="TreeGrafter"/>
</dbReference>
<dbReference type="SUPFAM" id="SSF52540">
    <property type="entry name" value="P-loop containing nucleoside triphosphate hydrolases"/>
    <property type="match status" value="1"/>
</dbReference>
<dbReference type="GO" id="GO:0005524">
    <property type="term" value="F:ATP binding"/>
    <property type="evidence" value="ECO:0007669"/>
    <property type="project" value="UniProtKB-KW"/>
</dbReference>
<evidence type="ECO:0000259" key="4">
    <source>
        <dbReference type="PROSITE" id="PS51194"/>
    </source>
</evidence>
<dbReference type="GO" id="GO:0016787">
    <property type="term" value="F:hydrolase activity"/>
    <property type="evidence" value="ECO:0007669"/>
    <property type="project" value="UniProtKB-KW"/>
</dbReference>
<keyword evidence="2" id="KW-0378">Hydrolase</keyword>
<keyword evidence="1" id="KW-0547">Nucleotide-binding</keyword>
<evidence type="ECO:0000256" key="3">
    <source>
        <dbReference type="ARBA" id="ARBA00022840"/>
    </source>
</evidence>
<dbReference type="HOGENOM" id="CLU_1107709_0_0_1"/>
<gene>
    <name evidence="5" type="ORF">M422DRAFT_256931</name>
</gene>
<dbReference type="InterPro" id="IPR050628">
    <property type="entry name" value="SNF2_RAD54_helicase_TF"/>
</dbReference>
<accession>A0A0C9UAE7</accession>
<reference evidence="5 6" key="1">
    <citation type="submission" date="2014-06" db="EMBL/GenBank/DDBJ databases">
        <title>Evolutionary Origins and Diversification of the Mycorrhizal Mutualists.</title>
        <authorList>
            <consortium name="DOE Joint Genome Institute"/>
            <consortium name="Mycorrhizal Genomics Consortium"/>
            <person name="Kohler A."/>
            <person name="Kuo A."/>
            <person name="Nagy L.G."/>
            <person name="Floudas D."/>
            <person name="Copeland A."/>
            <person name="Barry K.W."/>
            <person name="Cichocki N."/>
            <person name="Veneault-Fourrey C."/>
            <person name="LaButti K."/>
            <person name="Lindquist E.A."/>
            <person name="Lipzen A."/>
            <person name="Lundell T."/>
            <person name="Morin E."/>
            <person name="Murat C."/>
            <person name="Riley R."/>
            <person name="Ohm R."/>
            <person name="Sun H."/>
            <person name="Tunlid A."/>
            <person name="Henrissat B."/>
            <person name="Grigoriev I.V."/>
            <person name="Hibbett D.S."/>
            <person name="Martin F."/>
        </authorList>
    </citation>
    <scope>NUCLEOTIDE SEQUENCE [LARGE SCALE GENOMIC DNA]</scope>
    <source>
        <strain evidence="5 6">SS14</strain>
    </source>
</reference>
<dbReference type="CDD" id="cd18793">
    <property type="entry name" value="SF2_C_SNF"/>
    <property type="match status" value="1"/>
</dbReference>
<dbReference type="PROSITE" id="PS51194">
    <property type="entry name" value="HELICASE_CTER"/>
    <property type="match status" value="1"/>
</dbReference>
<dbReference type="Gene3D" id="3.40.50.300">
    <property type="entry name" value="P-loop containing nucleotide triphosphate hydrolases"/>
    <property type="match status" value="1"/>
</dbReference>
<sequence>MQTGRRSCPVCRGDIYPNKVFKTSAFEPSDEELNIARPSPVANDSYDPKGKGKAVMKHEPDVEEILEDMNIDEDLVPSAKMARMAELIKQWRTECPDDKIICYSQWTSMISLIEKALKKDNIDSVRFDGKMTRIARDEAVTQFKKHNGPPIMLISLKCGGVGLNLVEANRVLSLDLAWNAATENQAFDRVHRMGQQKDVHVKRLIIRNTVEERILNLQLKKQSLADAALGEGTGQKLKKLTVAELKALFGM</sequence>
<dbReference type="GO" id="GO:0000724">
    <property type="term" value="P:double-strand break repair via homologous recombination"/>
    <property type="evidence" value="ECO:0007669"/>
    <property type="project" value="TreeGrafter"/>
</dbReference>
<feature type="domain" description="Helicase C-terminal" evidence="4">
    <location>
        <begin position="87"/>
        <end position="241"/>
    </location>
</feature>
<keyword evidence="3" id="KW-0067">ATP-binding</keyword>
<keyword evidence="6" id="KW-1185">Reference proteome</keyword>
<dbReference type="PANTHER" id="PTHR45626:SF16">
    <property type="entry name" value="ATP-DEPENDENT HELICASE ULS1"/>
    <property type="match status" value="1"/>
</dbReference>